<dbReference type="EMBL" id="JBHTBJ010000001">
    <property type="protein sequence ID" value="MFC7272740.1"/>
    <property type="molecule type" value="Genomic_DNA"/>
</dbReference>
<feature type="region of interest" description="Disordered" evidence="1">
    <location>
        <begin position="61"/>
        <end position="101"/>
    </location>
</feature>
<dbReference type="RefSeq" id="WP_378964143.1">
    <property type="nucleotide sequence ID" value="NZ_JBHTBJ010000001.1"/>
</dbReference>
<gene>
    <name evidence="3" type="ORF">ACFQS1_02000</name>
</gene>
<organism evidence="3 4">
    <name type="scientific">Paractinoplanes rhizophilus</name>
    <dbReference type="NCBI Taxonomy" id="1416877"/>
    <lineage>
        <taxon>Bacteria</taxon>
        <taxon>Bacillati</taxon>
        <taxon>Actinomycetota</taxon>
        <taxon>Actinomycetes</taxon>
        <taxon>Micromonosporales</taxon>
        <taxon>Micromonosporaceae</taxon>
        <taxon>Paractinoplanes</taxon>
    </lineage>
</organism>
<keyword evidence="2" id="KW-0472">Membrane</keyword>
<proteinExistence type="predicted"/>
<evidence type="ECO:0000256" key="1">
    <source>
        <dbReference type="SAM" id="MobiDB-lite"/>
    </source>
</evidence>
<keyword evidence="4" id="KW-1185">Reference proteome</keyword>
<comment type="caution">
    <text evidence="3">The sequence shown here is derived from an EMBL/GenBank/DDBJ whole genome shotgun (WGS) entry which is preliminary data.</text>
</comment>
<reference evidence="4" key="1">
    <citation type="journal article" date="2019" name="Int. J. Syst. Evol. Microbiol.">
        <title>The Global Catalogue of Microorganisms (GCM) 10K type strain sequencing project: providing services to taxonomists for standard genome sequencing and annotation.</title>
        <authorList>
            <consortium name="The Broad Institute Genomics Platform"/>
            <consortium name="The Broad Institute Genome Sequencing Center for Infectious Disease"/>
            <person name="Wu L."/>
            <person name="Ma J."/>
        </authorList>
    </citation>
    <scope>NUCLEOTIDE SEQUENCE [LARGE SCALE GENOMIC DNA]</scope>
    <source>
        <strain evidence="4">XZYJT-10</strain>
    </source>
</reference>
<protein>
    <recommendedName>
        <fullName evidence="5">NPCBM/NEW2 domain-containing protein</fullName>
    </recommendedName>
</protein>
<dbReference type="Proteomes" id="UP001596548">
    <property type="component" value="Unassembled WGS sequence"/>
</dbReference>
<feature type="compositionally biased region" description="Low complexity" evidence="1">
    <location>
        <begin position="69"/>
        <end position="89"/>
    </location>
</feature>
<sequence>MPLKDRKINGNPGSRTPPAEHAAAAADAASWMQVALGAIGVVVAIVAAVFAYFAWIQPHSSEETGRPPAAANTAAADTAGANTGDAIGDAGSGGPAAAGGERVPLSQLRPVAGAAYIHAGAGNLTMPCASGQSSDRQRTVEYDLLNRYTSLATNLTVSKAPDADSRVQIKIFSDGREVANRTLKRGPQDRLYVPFEGVEKMRIQLICESPESELTLGNPSLVHS</sequence>
<evidence type="ECO:0000313" key="4">
    <source>
        <dbReference type="Proteomes" id="UP001596548"/>
    </source>
</evidence>
<name>A0ABW2HI03_9ACTN</name>
<keyword evidence="2" id="KW-1133">Transmembrane helix</keyword>
<evidence type="ECO:0008006" key="5">
    <source>
        <dbReference type="Google" id="ProtNLM"/>
    </source>
</evidence>
<accession>A0ABW2HI03</accession>
<evidence type="ECO:0000313" key="3">
    <source>
        <dbReference type="EMBL" id="MFC7272740.1"/>
    </source>
</evidence>
<evidence type="ECO:0000256" key="2">
    <source>
        <dbReference type="SAM" id="Phobius"/>
    </source>
</evidence>
<feature type="transmembrane region" description="Helical" evidence="2">
    <location>
        <begin position="34"/>
        <end position="56"/>
    </location>
</feature>
<keyword evidence="2" id="KW-0812">Transmembrane</keyword>